<reference evidence="2 3" key="1">
    <citation type="journal article" date="2007" name="Nat. Biotechnol.">
        <title>Complete genome sequence of the myxobacterium Sorangium cellulosum.</title>
        <authorList>
            <person name="Schneiker S."/>
            <person name="Perlova O."/>
            <person name="Kaiser O."/>
            <person name="Gerth K."/>
            <person name="Alici A."/>
            <person name="Altmeyer M.O."/>
            <person name="Bartels D."/>
            <person name="Bekel T."/>
            <person name="Beyer S."/>
            <person name="Bode E."/>
            <person name="Bode H.B."/>
            <person name="Bolten C.J."/>
            <person name="Choudhuri J.V."/>
            <person name="Doss S."/>
            <person name="Elnakady Y.A."/>
            <person name="Frank B."/>
            <person name="Gaigalat L."/>
            <person name="Goesmann A."/>
            <person name="Groeger C."/>
            <person name="Gross F."/>
            <person name="Jelsbak L."/>
            <person name="Jelsbak L."/>
            <person name="Kalinowski J."/>
            <person name="Kegler C."/>
            <person name="Knauber T."/>
            <person name="Konietzny S."/>
            <person name="Kopp M."/>
            <person name="Krause L."/>
            <person name="Krug D."/>
            <person name="Linke B."/>
            <person name="Mahmud T."/>
            <person name="Martinez-Arias R."/>
            <person name="McHardy A.C."/>
            <person name="Merai M."/>
            <person name="Meyer F."/>
            <person name="Mormann S."/>
            <person name="Munoz-Dorado J."/>
            <person name="Perez J."/>
            <person name="Pradella S."/>
            <person name="Rachid S."/>
            <person name="Raddatz G."/>
            <person name="Rosenau F."/>
            <person name="Rueckert C."/>
            <person name="Sasse F."/>
            <person name="Scharfe M."/>
            <person name="Schuster S.C."/>
            <person name="Suen G."/>
            <person name="Treuner-Lange A."/>
            <person name="Velicer G.J."/>
            <person name="Vorholter F.-J."/>
            <person name="Weissman K.J."/>
            <person name="Welch R.D."/>
            <person name="Wenzel S.C."/>
            <person name="Whitworth D.E."/>
            <person name="Wilhelm S."/>
            <person name="Wittmann C."/>
            <person name="Bloecker H."/>
            <person name="Puehler A."/>
            <person name="Mueller R."/>
        </authorList>
    </citation>
    <scope>NUCLEOTIDE SEQUENCE [LARGE SCALE GENOMIC DNA]</scope>
    <source>
        <strain evidence="3">So ce56</strain>
    </source>
</reference>
<evidence type="ECO:0000313" key="3">
    <source>
        <dbReference type="Proteomes" id="UP000002139"/>
    </source>
</evidence>
<sequence>MNLRRRVPIWSLELESHEYSGPELDEAWNRRAPLVQGHVTAPVAPDESPYRDDDNTNPSSEPTGSHHLDGSSRANLARMYSGLEQKILRGFLPAKQVTQRQKKRASNAVALLQR</sequence>
<dbReference type="HOGENOM" id="CLU_2119524_0_0_7"/>
<dbReference type="RefSeq" id="WP_012238630.1">
    <property type="nucleotide sequence ID" value="NC_010162.1"/>
</dbReference>
<dbReference type="KEGG" id="scl:sce6001"/>
<dbReference type="EMBL" id="AM746676">
    <property type="protein sequence ID" value="CAN96165.1"/>
    <property type="molecule type" value="Genomic_DNA"/>
</dbReference>
<proteinExistence type="predicted"/>
<dbReference type="AlphaFoldDB" id="A9GCB6"/>
<evidence type="ECO:0000313" key="2">
    <source>
        <dbReference type="EMBL" id="CAN96165.1"/>
    </source>
</evidence>
<organism evidence="2 3">
    <name type="scientific">Sorangium cellulosum (strain So ce56)</name>
    <name type="common">Polyangium cellulosum (strain So ce56)</name>
    <dbReference type="NCBI Taxonomy" id="448385"/>
    <lineage>
        <taxon>Bacteria</taxon>
        <taxon>Pseudomonadati</taxon>
        <taxon>Myxococcota</taxon>
        <taxon>Polyangia</taxon>
        <taxon>Polyangiales</taxon>
        <taxon>Polyangiaceae</taxon>
        <taxon>Sorangium</taxon>
    </lineage>
</organism>
<protein>
    <submittedName>
        <fullName evidence="2">Uncharacterized protein</fullName>
    </submittedName>
</protein>
<keyword evidence="3" id="KW-1185">Reference proteome</keyword>
<dbReference type="STRING" id="448385.sce6001"/>
<dbReference type="Proteomes" id="UP000002139">
    <property type="component" value="Chromosome"/>
</dbReference>
<feature type="region of interest" description="Disordered" evidence="1">
    <location>
        <begin position="95"/>
        <end position="114"/>
    </location>
</feature>
<evidence type="ECO:0000256" key="1">
    <source>
        <dbReference type="SAM" id="MobiDB-lite"/>
    </source>
</evidence>
<name>A9GCB6_SORC5</name>
<feature type="region of interest" description="Disordered" evidence="1">
    <location>
        <begin position="37"/>
        <end position="72"/>
    </location>
</feature>
<gene>
    <name evidence="2" type="ordered locus">sce6001</name>
</gene>
<accession>A9GCB6</accession>